<evidence type="ECO:0000256" key="2">
    <source>
        <dbReference type="ARBA" id="ARBA00022553"/>
    </source>
</evidence>
<dbReference type="FunFam" id="1.10.10.2750:FF:000002">
    <property type="entry name" value="TBC1 domain family member 4"/>
    <property type="match status" value="1"/>
</dbReference>
<dbReference type="FunFam" id="1.10.8.270:FF:000001">
    <property type="entry name" value="TBC1 domain family member 1"/>
    <property type="match status" value="1"/>
</dbReference>
<dbReference type="EMBL" id="VYZN01000018">
    <property type="protein sequence ID" value="KAE9537560.1"/>
    <property type="molecule type" value="Genomic_DNA"/>
</dbReference>
<dbReference type="Pfam" id="PF11830">
    <property type="entry name" value="DUF3350"/>
    <property type="match status" value="1"/>
</dbReference>
<keyword evidence="6" id="KW-1185">Reference proteome</keyword>
<dbReference type="InterPro" id="IPR021785">
    <property type="entry name" value="DUF3350"/>
</dbReference>
<evidence type="ECO:0000259" key="4">
    <source>
        <dbReference type="PROSITE" id="PS50086"/>
    </source>
</evidence>
<dbReference type="Gene3D" id="1.10.10.2750">
    <property type="match status" value="1"/>
</dbReference>
<accession>A0A6G0TRG0</accession>
<proteinExistence type="predicted"/>
<protein>
    <recommendedName>
        <fullName evidence="4">Rab-GAP TBC domain-containing protein</fullName>
    </recommendedName>
</protein>
<reference evidence="5 6" key="1">
    <citation type="submission" date="2019-08" db="EMBL/GenBank/DDBJ databases">
        <title>The genome of the soybean aphid Biotype 1, its phylome, world population structure and adaptation to the North American continent.</title>
        <authorList>
            <person name="Giordano R."/>
            <person name="Donthu R.K."/>
            <person name="Hernandez A.G."/>
            <person name="Wright C.L."/>
            <person name="Zimin A.V."/>
        </authorList>
    </citation>
    <scope>NUCLEOTIDE SEQUENCE [LARGE SCALE GENOMIC DNA]</scope>
    <source>
        <tissue evidence="5">Whole aphids</tissue>
    </source>
</reference>
<dbReference type="GO" id="GO:0005096">
    <property type="term" value="F:GTPase activator activity"/>
    <property type="evidence" value="ECO:0007669"/>
    <property type="project" value="UniProtKB-KW"/>
</dbReference>
<keyword evidence="2" id="KW-0597">Phosphoprotein</keyword>
<feature type="compositionally biased region" description="Polar residues" evidence="3">
    <location>
        <begin position="606"/>
        <end position="616"/>
    </location>
</feature>
<dbReference type="SUPFAM" id="SSF50729">
    <property type="entry name" value="PH domain-like"/>
    <property type="match status" value="2"/>
</dbReference>
<gene>
    <name evidence="5" type="ORF">AGLY_006583</name>
</gene>
<dbReference type="Gene3D" id="1.10.8.270">
    <property type="entry name" value="putative rabgap domain of human tbc1 domain family member 14 like domains"/>
    <property type="match status" value="1"/>
</dbReference>
<dbReference type="OrthoDB" id="295078at2759"/>
<keyword evidence="1" id="KW-0343">GTPase activation</keyword>
<dbReference type="InterPro" id="IPR011993">
    <property type="entry name" value="PH-like_dom_sf"/>
</dbReference>
<dbReference type="PROSITE" id="PS50086">
    <property type="entry name" value="TBC_RABGAP"/>
    <property type="match status" value="1"/>
</dbReference>
<dbReference type="Proteomes" id="UP000475862">
    <property type="component" value="Unassembled WGS sequence"/>
</dbReference>
<feature type="region of interest" description="Disordered" evidence="3">
    <location>
        <begin position="606"/>
        <end position="628"/>
    </location>
</feature>
<feature type="domain" description="Rab-GAP TBC" evidence="4">
    <location>
        <begin position="737"/>
        <end position="935"/>
    </location>
</feature>
<dbReference type="InterPro" id="IPR050302">
    <property type="entry name" value="Rab_GAP_TBC_domain"/>
</dbReference>
<evidence type="ECO:0000313" key="5">
    <source>
        <dbReference type="EMBL" id="KAE9537560.1"/>
    </source>
</evidence>
<name>A0A6G0TRG0_APHGL</name>
<evidence type="ECO:0000256" key="1">
    <source>
        <dbReference type="ARBA" id="ARBA00022468"/>
    </source>
</evidence>
<feature type="region of interest" description="Disordered" evidence="3">
    <location>
        <begin position="184"/>
        <end position="219"/>
    </location>
</feature>
<evidence type="ECO:0000256" key="3">
    <source>
        <dbReference type="SAM" id="MobiDB-lite"/>
    </source>
</evidence>
<feature type="compositionally biased region" description="Polar residues" evidence="3">
    <location>
        <begin position="192"/>
        <end position="211"/>
    </location>
</feature>
<evidence type="ECO:0000313" key="6">
    <source>
        <dbReference type="Proteomes" id="UP000475862"/>
    </source>
</evidence>
<dbReference type="AlphaFoldDB" id="A0A6G0TRG0"/>
<dbReference type="InterPro" id="IPR035969">
    <property type="entry name" value="Rab-GAP_TBC_sf"/>
</dbReference>
<dbReference type="SMART" id="SM00164">
    <property type="entry name" value="TBC"/>
    <property type="match status" value="1"/>
</dbReference>
<sequence length="1255" mass="143425">MKLYKVEYLSSCTVNKRLTNPMIPWIIAEIKKNNNHKKVRIGIEDVSLVIYENWDSKNKLIFQHKLKYITRLAFLNSDVSTFFYAVRDMADENNVHCHVYTTTQPDEVMELFSTMKENSHKSLQSIGRSLSNAQTLTSLCADISPNSSHFFEVLYVGKIRVSQKKVPNSFIDDALEKFRLHELEKSKKSSSTNTSRRGSQINSLDQNTTYLSDPRRGSMTVLSPGIENQGYSFGAEKQYKELEITRTRSGSINYPIKNLENNGQNSNIAEEINRTMVFQIGRSDLRLISPDRKQILLHKQLKDIINCVQGARNQLHFGFTCRDSSSNESCIGYIFKCESESVAMELVTAINLACSNSNEALKKEKQVIVSCEHCPMVWFHKLCSDIENLNEHKIQTVIFKQLETLPEDDQEIVLTKLHGLETLSKISLKEQNELLIMLLRTHCESKQMRHVHDSAENRHEFLNQYLGGSTIFMKAKRSLTSSFDQLMKRRSSKDDVGLIAAVKENSLPNNIAFYKSIQNEIGTCGPNSAHGCGFFTLSMQLDMFDGGGGLCLTVEPSPKSDLSSRLLVQQSNSKAQHNKSEVCLAETKSHSSPASMMNMFLKVGQSPKSSMISTSDNDSDEQNDLNPGSWRQAIFKNVVTPNKQTKDTENVKKKLDADDLRALWKKAINQQVLLIRMEKENAKLKERQEEATVKRIKLEYDDIGSSAREYLGVWETIVNKENRKFDAKMLRQAIRQGVPRSKRGDVWIFFAELYCNTTAPSPIDLEKFPNFNVPYEQLLKQLTKYQHAILIDLGRTFPNHTYFMSPFGPGQLALYNLLKAYSLLDPEVGYCQGLCFVAGVLLLHMSEEQAFMMLKHLMFRRSLRKQYLPDMAALQVQLYQLSRLLHDHHPDLYAHFDNCDIPPTLYAAPWFLTMFASQFPLGFVARIFDILFFENIDVLFRVILSLLTYHKDNLLACDGMEQIMNFIKNDFPVVNKEIIDKIIKQVFTTDLSKQLMEYGVEYHVLQEELSSPSPELKKIKHLEEMNKTLMQQNKILHEQLEISITNNGRLEMNRSSNLSAINRLESEVKSLELTVATLGNFVSKLAYAHSDIEIPPDVLGLISQINMCRSRRNDNKQININNMFSKPQLEIPYKIKPMLEKSLSDSKNILKKSIKEEINQEEVNKKNCLKSSKSNYELFSNENNLNNNGLHPLDCEDVNVCYSGTTKLRSIKPVRSNSDGHFILPNIVAIDVDDSLCKRDKNENIELNTSAINGN</sequence>
<dbReference type="SUPFAM" id="SSF47923">
    <property type="entry name" value="Ypt/Rab-GAP domain of gyp1p"/>
    <property type="match status" value="2"/>
</dbReference>
<dbReference type="Gene3D" id="1.10.472.80">
    <property type="entry name" value="Ypt/Rab-GAP domain of gyp1p, domain 3"/>
    <property type="match status" value="1"/>
</dbReference>
<dbReference type="PANTHER" id="PTHR47219">
    <property type="entry name" value="RAB GTPASE-ACTIVATING PROTEIN 1-LIKE"/>
    <property type="match status" value="1"/>
</dbReference>
<dbReference type="InterPro" id="IPR006020">
    <property type="entry name" value="PTB/PI_dom"/>
</dbReference>
<dbReference type="SMART" id="SM00462">
    <property type="entry name" value="PTB"/>
    <property type="match status" value="1"/>
</dbReference>
<organism evidence="5 6">
    <name type="scientific">Aphis glycines</name>
    <name type="common">Soybean aphid</name>
    <dbReference type="NCBI Taxonomy" id="307491"/>
    <lineage>
        <taxon>Eukaryota</taxon>
        <taxon>Metazoa</taxon>
        <taxon>Ecdysozoa</taxon>
        <taxon>Arthropoda</taxon>
        <taxon>Hexapoda</taxon>
        <taxon>Insecta</taxon>
        <taxon>Pterygota</taxon>
        <taxon>Neoptera</taxon>
        <taxon>Paraneoptera</taxon>
        <taxon>Hemiptera</taxon>
        <taxon>Sternorrhyncha</taxon>
        <taxon>Aphidomorpha</taxon>
        <taxon>Aphidoidea</taxon>
        <taxon>Aphididae</taxon>
        <taxon>Aphidini</taxon>
        <taxon>Aphis</taxon>
        <taxon>Aphis</taxon>
    </lineage>
</organism>
<dbReference type="Pfam" id="PF00640">
    <property type="entry name" value="PID"/>
    <property type="match status" value="1"/>
</dbReference>
<comment type="caution">
    <text evidence="5">The sequence shown here is derived from an EMBL/GenBank/DDBJ whole genome shotgun (WGS) entry which is preliminary data.</text>
</comment>
<dbReference type="PANTHER" id="PTHR47219:SF16">
    <property type="entry name" value="GTPASE ACTIVATING PROTEIN"/>
    <property type="match status" value="1"/>
</dbReference>
<dbReference type="CDD" id="cd01269">
    <property type="entry name" value="PTB_TBC1D1_like"/>
    <property type="match status" value="1"/>
</dbReference>
<dbReference type="Pfam" id="PF00566">
    <property type="entry name" value="RabGAP-TBC"/>
    <property type="match status" value="1"/>
</dbReference>
<dbReference type="Gene3D" id="2.30.29.30">
    <property type="entry name" value="Pleckstrin-homology domain (PH domain)/Phosphotyrosine-binding domain (PTB)"/>
    <property type="match status" value="2"/>
</dbReference>
<dbReference type="FunFam" id="1.10.472.80:FF:000043">
    <property type="entry name" value="Pollux, isoform A"/>
    <property type="match status" value="1"/>
</dbReference>
<dbReference type="InterPro" id="IPR000195">
    <property type="entry name" value="Rab-GAP-TBC_dom"/>
</dbReference>